<gene>
    <name evidence="1" type="ORF">XYLVIOL_LOCUS594</name>
</gene>
<evidence type="ECO:0008006" key="3">
    <source>
        <dbReference type="Google" id="ProtNLM"/>
    </source>
</evidence>
<evidence type="ECO:0000313" key="1">
    <source>
        <dbReference type="EMBL" id="CAL7933691.1"/>
    </source>
</evidence>
<keyword evidence="2" id="KW-1185">Reference proteome</keyword>
<protein>
    <recommendedName>
        <fullName evidence="3">MICOS complex subunit MIC19</fullName>
    </recommendedName>
</protein>
<name>A0ABP1N1R2_XYLVO</name>
<accession>A0ABP1N1R2</accession>
<comment type="caution">
    <text evidence="1">The sequence shown here is derived from an EMBL/GenBank/DDBJ whole genome shotgun (WGS) entry which is preliminary data.</text>
</comment>
<dbReference type="Proteomes" id="UP001642520">
    <property type="component" value="Unassembled WGS sequence"/>
</dbReference>
<organism evidence="1 2">
    <name type="scientific">Xylocopa violacea</name>
    <name type="common">Violet carpenter bee</name>
    <name type="synonym">Apis violacea</name>
    <dbReference type="NCBI Taxonomy" id="135666"/>
    <lineage>
        <taxon>Eukaryota</taxon>
        <taxon>Metazoa</taxon>
        <taxon>Ecdysozoa</taxon>
        <taxon>Arthropoda</taxon>
        <taxon>Hexapoda</taxon>
        <taxon>Insecta</taxon>
        <taxon>Pterygota</taxon>
        <taxon>Neoptera</taxon>
        <taxon>Endopterygota</taxon>
        <taxon>Hymenoptera</taxon>
        <taxon>Apocrita</taxon>
        <taxon>Aculeata</taxon>
        <taxon>Apoidea</taxon>
        <taxon>Anthophila</taxon>
        <taxon>Apidae</taxon>
        <taxon>Xylocopa</taxon>
        <taxon>Xylocopa</taxon>
    </lineage>
</organism>
<reference evidence="1 2" key="1">
    <citation type="submission" date="2024-08" db="EMBL/GenBank/DDBJ databases">
        <authorList>
            <person name="Will J Nash"/>
            <person name="Angela Man"/>
            <person name="Seanna McTaggart"/>
            <person name="Kendall Baker"/>
            <person name="Tom Barker"/>
            <person name="Leah Catchpole"/>
            <person name="Alex Durrant"/>
            <person name="Karim Gharbi"/>
            <person name="Naomi Irish"/>
            <person name="Gemy Kaithakottil"/>
            <person name="Debby Ku"/>
            <person name="Aaliyah Providence"/>
            <person name="Felix Shaw"/>
            <person name="David Swarbreck"/>
            <person name="Chris Watkins"/>
            <person name="Ann M. McCartney"/>
            <person name="Giulio Formenti"/>
            <person name="Alice Mouton"/>
            <person name="Noel Vella"/>
            <person name="Bjorn M von Reumont"/>
            <person name="Adriana Vella"/>
            <person name="Wilfried Haerty"/>
        </authorList>
    </citation>
    <scope>NUCLEOTIDE SEQUENCE [LARGE SCALE GENOMIC DNA]</scope>
</reference>
<dbReference type="EMBL" id="CAXAJV020001281">
    <property type="protein sequence ID" value="CAL7933691.1"/>
    <property type="molecule type" value="Genomic_DNA"/>
</dbReference>
<evidence type="ECO:0000313" key="2">
    <source>
        <dbReference type="Proteomes" id="UP001642520"/>
    </source>
</evidence>
<proteinExistence type="predicted"/>
<sequence length="157" mass="17806">MSKESSLNAEKTSDEANSIKISNSVLHRLISGVANEEKLTDYENYWANKLAIIDRDHTVKNGLDISEAENMLNNINAYLSSKPRRSCPIDTIKITDCLRMNKGNTLSCEAEVKNFKQCIDKSLHEAVSKDIKDVQKSKKKSYLETFERTNIASDYLK</sequence>